<dbReference type="InterPro" id="IPR007248">
    <property type="entry name" value="Mpv17_PMP22"/>
</dbReference>
<keyword evidence="8" id="KW-1185">Reference proteome</keyword>
<dbReference type="Pfam" id="PF04117">
    <property type="entry name" value="Mpv17_PMP22"/>
    <property type="match status" value="1"/>
</dbReference>
<proteinExistence type="inferred from homology"/>
<comment type="caution">
    <text evidence="7">The sequence shown here is derived from an EMBL/GenBank/DDBJ whole genome shotgun (WGS) entry which is preliminary data.</text>
</comment>
<evidence type="ECO:0000256" key="2">
    <source>
        <dbReference type="ARBA" id="ARBA00006824"/>
    </source>
</evidence>
<keyword evidence="4" id="KW-1133">Transmembrane helix</keyword>
<dbReference type="Proteomes" id="UP001363151">
    <property type="component" value="Unassembled WGS sequence"/>
</dbReference>
<gene>
    <name evidence="7" type="ORF">SO694_00017048</name>
</gene>
<protein>
    <recommendedName>
        <fullName evidence="9">Peroxisomal membrane protein MPV17</fullName>
    </recommendedName>
</protein>
<evidence type="ECO:0000256" key="1">
    <source>
        <dbReference type="ARBA" id="ARBA00004141"/>
    </source>
</evidence>
<reference evidence="7 8" key="1">
    <citation type="submission" date="2024-03" db="EMBL/GenBank/DDBJ databases">
        <title>Aureococcus anophagefferens CCMP1851 and Kratosvirus quantuckense: Draft genome of a second virus-susceptible host strain in the model system.</title>
        <authorList>
            <person name="Chase E."/>
            <person name="Truchon A.R."/>
            <person name="Schepens W."/>
            <person name="Wilhelm S.W."/>
        </authorList>
    </citation>
    <scope>NUCLEOTIDE SEQUENCE [LARGE SCALE GENOMIC DNA]</scope>
    <source>
        <strain evidence="7 8">CCMP1851</strain>
    </source>
</reference>
<evidence type="ECO:0008006" key="9">
    <source>
        <dbReference type="Google" id="ProtNLM"/>
    </source>
</evidence>
<evidence type="ECO:0000256" key="4">
    <source>
        <dbReference type="ARBA" id="ARBA00022989"/>
    </source>
</evidence>
<name>A0ABR1G1S3_AURAN</name>
<evidence type="ECO:0000313" key="7">
    <source>
        <dbReference type="EMBL" id="KAK7242456.1"/>
    </source>
</evidence>
<evidence type="ECO:0000256" key="5">
    <source>
        <dbReference type="ARBA" id="ARBA00023136"/>
    </source>
</evidence>
<organism evidence="7 8">
    <name type="scientific">Aureococcus anophagefferens</name>
    <name type="common">Harmful bloom alga</name>
    <dbReference type="NCBI Taxonomy" id="44056"/>
    <lineage>
        <taxon>Eukaryota</taxon>
        <taxon>Sar</taxon>
        <taxon>Stramenopiles</taxon>
        <taxon>Ochrophyta</taxon>
        <taxon>Pelagophyceae</taxon>
        <taxon>Pelagomonadales</taxon>
        <taxon>Pelagomonadaceae</taxon>
        <taxon>Aureococcus</taxon>
    </lineage>
</organism>
<keyword evidence="5" id="KW-0472">Membrane</keyword>
<dbReference type="PANTHER" id="PTHR11266">
    <property type="entry name" value="PEROXISOMAL MEMBRANE PROTEIN 2, PXMP2 MPV17"/>
    <property type="match status" value="1"/>
</dbReference>
<sequence>MAAAAAMMTPVAWARSLSIVTTSFAVGDVAAQALTAPTADWRWNARRTAEFSAVGLCVMGPTSHLFEAFIERQLPGTAARTVFTKVLARVTIAPCFLSLSFGSLAFIRGRDVGDAIASSVWPAWKVGTAFWPAVSLATYRFVPVQWRPAVGSCVGAVWSTYLSFAATSGGFEDAPPLVVDGNAACADPDKLHKVV</sequence>
<evidence type="ECO:0000256" key="3">
    <source>
        <dbReference type="ARBA" id="ARBA00022692"/>
    </source>
</evidence>
<evidence type="ECO:0000256" key="6">
    <source>
        <dbReference type="RuleBase" id="RU363053"/>
    </source>
</evidence>
<keyword evidence="3" id="KW-0812">Transmembrane</keyword>
<dbReference type="EMBL" id="JBBJCI010000142">
    <property type="protein sequence ID" value="KAK7242456.1"/>
    <property type="molecule type" value="Genomic_DNA"/>
</dbReference>
<accession>A0ABR1G1S3</accession>
<dbReference type="PANTHER" id="PTHR11266:SF17">
    <property type="entry name" value="PROTEIN MPV17"/>
    <property type="match status" value="1"/>
</dbReference>
<comment type="subcellular location">
    <subcellularLocation>
        <location evidence="1">Membrane</location>
        <topology evidence="1">Multi-pass membrane protein</topology>
    </subcellularLocation>
</comment>
<evidence type="ECO:0000313" key="8">
    <source>
        <dbReference type="Proteomes" id="UP001363151"/>
    </source>
</evidence>
<comment type="similarity">
    <text evidence="2 6">Belongs to the peroxisomal membrane protein PXMP2/4 family.</text>
</comment>